<feature type="compositionally biased region" description="Basic and acidic residues" evidence="1">
    <location>
        <begin position="40"/>
        <end position="50"/>
    </location>
</feature>
<gene>
    <name evidence="2" type="ORF">C6Q15_10420</name>
</gene>
<feature type="compositionally biased region" description="Basic and acidic residues" evidence="1">
    <location>
        <begin position="11"/>
        <end position="28"/>
    </location>
</feature>
<protein>
    <submittedName>
        <fullName evidence="2">Uncharacterized protein</fullName>
    </submittedName>
</protein>
<name>A0A2S9MSR9_9BURK</name>
<sequence length="59" mass="6855">MVTMNRTTNVARDESEAIRRELHAHNEAQRAQYRRRAIAENARRAREQGRSHLSIARAA</sequence>
<organism evidence="2 3">
    <name type="scientific">Burkholderia multivorans</name>
    <dbReference type="NCBI Taxonomy" id="87883"/>
    <lineage>
        <taxon>Bacteria</taxon>
        <taxon>Pseudomonadati</taxon>
        <taxon>Pseudomonadota</taxon>
        <taxon>Betaproteobacteria</taxon>
        <taxon>Burkholderiales</taxon>
        <taxon>Burkholderiaceae</taxon>
        <taxon>Burkholderia</taxon>
        <taxon>Burkholderia cepacia complex</taxon>
    </lineage>
</organism>
<comment type="caution">
    <text evidence="2">The sequence shown here is derived from an EMBL/GenBank/DDBJ whole genome shotgun (WGS) entry which is preliminary data.</text>
</comment>
<proteinExistence type="predicted"/>
<feature type="compositionally biased region" description="Polar residues" evidence="1">
    <location>
        <begin position="1"/>
        <end position="10"/>
    </location>
</feature>
<evidence type="ECO:0000313" key="3">
    <source>
        <dbReference type="Proteomes" id="UP000238982"/>
    </source>
</evidence>
<evidence type="ECO:0000313" key="2">
    <source>
        <dbReference type="EMBL" id="PRF62016.1"/>
    </source>
</evidence>
<dbReference type="AlphaFoldDB" id="A0A2S9MSR9"/>
<feature type="region of interest" description="Disordered" evidence="1">
    <location>
        <begin position="1"/>
        <end position="31"/>
    </location>
</feature>
<dbReference type="RefSeq" id="WP_105793653.1">
    <property type="nucleotide sequence ID" value="NZ_CADETI010000001.1"/>
</dbReference>
<feature type="region of interest" description="Disordered" evidence="1">
    <location>
        <begin position="40"/>
        <end position="59"/>
    </location>
</feature>
<dbReference type="EMBL" id="PVGH01000046">
    <property type="protein sequence ID" value="PRF62016.1"/>
    <property type="molecule type" value="Genomic_DNA"/>
</dbReference>
<reference evidence="2 3" key="1">
    <citation type="submission" date="2018-03" db="EMBL/GenBank/DDBJ databases">
        <authorList>
            <person name="Keele B.F."/>
        </authorList>
    </citation>
    <scope>NUCLEOTIDE SEQUENCE [LARGE SCALE GENOMIC DNA]</scope>
    <source>
        <strain evidence="2 3">AU19729</strain>
    </source>
</reference>
<evidence type="ECO:0000256" key="1">
    <source>
        <dbReference type="SAM" id="MobiDB-lite"/>
    </source>
</evidence>
<accession>A0A2S9MSR9</accession>
<dbReference type="Proteomes" id="UP000238982">
    <property type="component" value="Unassembled WGS sequence"/>
</dbReference>